<feature type="signal peptide" evidence="1">
    <location>
        <begin position="1"/>
        <end position="21"/>
    </location>
</feature>
<evidence type="ECO:0000313" key="3">
    <source>
        <dbReference type="Proteomes" id="UP000192903"/>
    </source>
</evidence>
<dbReference type="PANTHER" id="PTHR39327:SF1">
    <property type="entry name" value="BLR5470 PROTEIN"/>
    <property type="match status" value="1"/>
</dbReference>
<protein>
    <submittedName>
        <fullName evidence="2">Predicted transglutaminase-like cysteine proteinase</fullName>
    </submittedName>
</protein>
<dbReference type="AlphaFoldDB" id="A0A1X7FFA2"/>
<gene>
    <name evidence="2" type="ORF">SAMN02982989_2914</name>
</gene>
<dbReference type="PANTHER" id="PTHR39327">
    <property type="match status" value="1"/>
</dbReference>
<dbReference type="Gene3D" id="3.10.620.30">
    <property type="match status" value="1"/>
</dbReference>
<dbReference type="InterPro" id="IPR010319">
    <property type="entry name" value="Transglutaminase-like_Cys_pept"/>
</dbReference>
<dbReference type="Pfam" id="PF06035">
    <property type="entry name" value="Peptidase_C93"/>
    <property type="match status" value="1"/>
</dbReference>
<reference evidence="3" key="1">
    <citation type="submission" date="2017-04" db="EMBL/GenBank/DDBJ databases">
        <authorList>
            <person name="Varghese N."/>
            <person name="Submissions S."/>
        </authorList>
    </citation>
    <scope>NUCLEOTIDE SEQUENCE [LARGE SCALE GENOMIC DNA]</scope>
    <source>
        <strain evidence="3">B4P</strain>
    </source>
</reference>
<evidence type="ECO:0000313" key="2">
    <source>
        <dbReference type="EMBL" id="SMF51042.1"/>
    </source>
</evidence>
<evidence type="ECO:0000256" key="1">
    <source>
        <dbReference type="SAM" id="SignalP"/>
    </source>
</evidence>
<name>A0A1X7FFA2_9HYPH</name>
<sequence>MTTKHLVAAMAGMLFSLSAPAAHAIGPAGMAIPSKLRPLNIVVQKPTLAPFAYVKYCVANAADCAEGHGPETVAVSAKQLRQLRQVNIQVNRSIEPLYDDPDTDEWQADVVAGDCEDYVLTKRRRLIELGWPANALRIAIAYTPNNNGHAVLVVSTTKGDLVLDNRNNAVLNWRDTDLRWVMIQSPKNPLYWNEI</sequence>
<organism evidence="2 3">
    <name type="scientific">Xaviernesmea oryzae</name>
    <dbReference type="NCBI Taxonomy" id="464029"/>
    <lineage>
        <taxon>Bacteria</taxon>
        <taxon>Pseudomonadati</taxon>
        <taxon>Pseudomonadota</taxon>
        <taxon>Alphaproteobacteria</taxon>
        <taxon>Hyphomicrobiales</taxon>
        <taxon>Rhizobiaceae</taxon>
        <taxon>Rhizobium/Agrobacterium group</taxon>
        <taxon>Xaviernesmea</taxon>
    </lineage>
</organism>
<dbReference type="Proteomes" id="UP000192903">
    <property type="component" value="Unassembled WGS sequence"/>
</dbReference>
<accession>A0A1X7FFA2</accession>
<proteinExistence type="predicted"/>
<feature type="chain" id="PRO_5012214255" evidence="1">
    <location>
        <begin position="22"/>
        <end position="195"/>
    </location>
</feature>
<dbReference type="STRING" id="464029.SAMN02982989_2914"/>
<dbReference type="RefSeq" id="WP_234811184.1">
    <property type="nucleotide sequence ID" value="NZ_FXAF01000006.1"/>
</dbReference>
<dbReference type="EMBL" id="FXAF01000006">
    <property type="protein sequence ID" value="SMF51042.1"/>
    <property type="molecule type" value="Genomic_DNA"/>
</dbReference>
<keyword evidence="3" id="KW-1185">Reference proteome</keyword>
<keyword evidence="1" id="KW-0732">Signal</keyword>